<evidence type="ECO:0000313" key="12">
    <source>
        <dbReference type="EMBL" id="NXO30080.1"/>
    </source>
</evidence>
<protein>
    <recommendedName>
        <fullName evidence="11">tryptophan 2,3-dioxygenase</fullName>
        <ecNumber evidence="11">1.13.11.11</ecNumber>
    </recommendedName>
</protein>
<gene>
    <name evidence="12" type="primary">Tdo2</name>
    <name evidence="12" type="ORF">CISJUN_R07729</name>
</gene>
<evidence type="ECO:0000256" key="5">
    <source>
        <dbReference type="ARBA" id="ARBA00023002"/>
    </source>
</evidence>
<accession>A0A7L1R1Q4</accession>
<evidence type="ECO:0000256" key="2">
    <source>
        <dbReference type="ARBA" id="ARBA00022617"/>
    </source>
</evidence>
<evidence type="ECO:0000256" key="9">
    <source>
        <dbReference type="ARBA" id="ARBA00060570"/>
    </source>
</evidence>
<evidence type="ECO:0000256" key="11">
    <source>
        <dbReference type="ARBA" id="ARBA00066688"/>
    </source>
</evidence>
<dbReference type="PANTHER" id="PTHR10138:SF0">
    <property type="entry name" value="TRYPTOPHAN 2,3-DIOXYGENASE"/>
    <property type="match status" value="1"/>
</dbReference>
<comment type="pathway">
    <text evidence="9">Amino-acid degradation; L-tryptophan degradation via kynurenine pathway; L-kynurenine from L-tryptophan: step 1/2.</text>
</comment>
<keyword evidence="3" id="KW-0479">Metal-binding</keyword>
<dbReference type="Proteomes" id="UP000546986">
    <property type="component" value="Unassembled WGS sequence"/>
</dbReference>
<evidence type="ECO:0000256" key="8">
    <source>
        <dbReference type="ARBA" id="ARBA00050412"/>
    </source>
</evidence>
<dbReference type="EMBL" id="VXBR01009970">
    <property type="protein sequence ID" value="NXO30080.1"/>
    <property type="molecule type" value="Genomic_DNA"/>
</dbReference>
<dbReference type="GO" id="GO:0046872">
    <property type="term" value="F:metal ion binding"/>
    <property type="evidence" value="ECO:0007669"/>
    <property type="project" value="UniProtKB-KW"/>
</dbReference>
<feature type="non-terminal residue" evidence="12">
    <location>
        <position position="1"/>
    </location>
</feature>
<evidence type="ECO:0000313" key="13">
    <source>
        <dbReference type="Proteomes" id="UP000546986"/>
    </source>
</evidence>
<dbReference type="InterPro" id="IPR037217">
    <property type="entry name" value="Trp/Indoleamine_2_3_dOase-like"/>
</dbReference>
<dbReference type="AlphaFoldDB" id="A0A7L1R1Q4"/>
<dbReference type="Gene3D" id="1.10.287.3810">
    <property type="match status" value="1"/>
</dbReference>
<dbReference type="FunFam" id="1.10.287.3810:FF:000001">
    <property type="entry name" value="Tryptophan 2,3-dioxygenase"/>
    <property type="match status" value="1"/>
</dbReference>
<sequence length="406" mass="47883">MSQCPFAGKNYLFNFNKLSLEDENDDKSQEGINKASKGGLIYGEYLQLNKILNAQELESEKKGKKIHDEHLFIVTHQAYELWFKQILWEMDSVRVIFQNGHVRDERNMLKVITRMNRISLILKLLVEQFSVLETMTALDFFDFRYYLSPASGFQSLQFRLLENKIGVPQSLRVPYNRRHYRDNFKGQDRELLLQSEQEPTLLQLVEAWLERTPGLDAEEFDFWGQFEENVLKGLEEEFALIQGKAESEEKDDLLSEFQKQRDVLLSLFDEKRHEHLLSKGERRLSYKALKGALMIYFYREEPRFQVPFQLLTSLMDLDVLMTKWRYNHVCLVHRMIGSKAGTGGSSGYHYLRSTVSDRYKVFVDLFNLSTFLVPRHWIPKMNPSIHKFLYTAEYCDSSYFSSDDSD</sequence>
<evidence type="ECO:0000256" key="6">
    <source>
        <dbReference type="ARBA" id="ARBA00023004"/>
    </source>
</evidence>
<dbReference type="SUPFAM" id="SSF140959">
    <property type="entry name" value="Indolic compounds 2,3-dioxygenase-like"/>
    <property type="match status" value="1"/>
</dbReference>
<keyword evidence="2" id="KW-0349">Heme</keyword>
<dbReference type="GO" id="GO:0004833">
    <property type="term" value="F:L-tryptophan 2,3-dioxygenase activity"/>
    <property type="evidence" value="ECO:0007669"/>
    <property type="project" value="UniProtKB-EC"/>
</dbReference>
<keyword evidence="4 12" id="KW-0223">Dioxygenase</keyword>
<keyword evidence="13" id="KW-1185">Reference proteome</keyword>
<comment type="cofactor">
    <cofactor evidence="1">
        <name>heme</name>
        <dbReference type="ChEBI" id="CHEBI:30413"/>
    </cofactor>
</comment>
<dbReference type="GO" id="GO:0019441">
    <property type="term" value="P:L-tryptophan catabolic process to kynurenine"/>
    <property type="evidence" value="ECO:0007669"/>
    <property type="project" value="InterPro"/>
</dbReference>
<dbReference type="Pfam" id="PF03301">
    <property type="entry name" value="Trp_dioxygenase"/>
    <property type="match status" value="1"/>
</dbReference>
<dbReference type="HAMAP" id="MF_01972">
    <property type="entry name" value="T23O"/>
    <property type="match status" value="1"/>
</dbReference>
<proteinExistence type="inferred from homology"/>
<comment type="subunit">
    <text evidence="10">Homotetramer. Dimer of dimers.</text>
</comment>
<dbReference type="GO" id="GO:0019442">
    <property type="term" value="P:L-tryptophan catabolic process to acetyl-CoA"/>
    <property type="evidence" value="ECO:0007669"/>
    <property type="project" value="TreeGrafter"/>
</dbReference>
<keyword evidence="5" id="KW-0560">Oxidoreductase</keyword>
<comment type="catalytic activity">
    <reaction evidence="8">
        <text>L-tryptophan + O2 = N-formyl-L-kynurenine</text>
        <dbReference type="Rhea" id="RHEA:24536"/>
        <dbReference type="ChEBI" id="CHEBI:15379"/>
        <dbReference type="ChEBI" id="CHEBI:57912"/>
        <dbReference type="ChEBI" id="CHEBI:58629"/>
        <dbReference type="EC" id="1.13.11.11"/>
    </reaction>
</comment>
<evidence type="ECO:0000256" key="7">
    <source>
        <dbReference type="ARBA" id="ARBA00023079"/>
    </source>
</evidence>
<dbReference type="EC" id="1.13.11.11" evidence="11"/>
<dbReference type="InterPro" id="IPR004981">
    <property type="entry name" value="Trp_2_3_dOase"/>
</dbReference>
<evidence type="ECO:0000256" key="1">
    <source>
        <dbReference type="ARBA" id="ARBA00001971"/>
    </source>
</evidence>
<evidence type="ECO:0000256" key="3">
    <source>
        <dbReference type="ARBA" id="ARBA00022723"/>
    </source>
</evidence>
<keyword evidence="6" id="KW-0408">Iron</keyword>
<keyword evidence="7" id="KW-0823">Tryptophan catabolism</keyword>
<reference evidence="12 13" key="1">
    <citation type="submission" date="2019-09" db="EMBL/GenBank/DDBJ databases">
        <title>Bird 10,000 Genomes (B10K) Project - Family phase.</title>
        <authorList>
            <person name="Zhang G."/>
        </authorList>
    </citation>
    <scope>NUCLEOTIDE SEQUENCE [LARGE SCALE GENOMIC DNA]</scope>
    <source>
        <strain evidence="12">B10K-DU-002-30</strain>
        <tissue evidence="12">Muscle</tissue>
    </source>
</reference>
<dbReference type="GO" id="GO:0020037">
    <property type="term" value="F:heme binding"/>
    <property type="evidence" value="ECO:0007669"/>
    <property type="project" value="InterPro"/>
</dbReference>
<comment type="caution">
    <text evidence="12">The sequence shown here is derived from an EMBL/GenBank/DDBJ whole genome shotgun (WGS) entry which is preliminary data.</text>
</comment>
<evidence type="ECO:0000256" key="4">
    <source>
        <dbReference type="ARBA" id="ARBA00022964"/>
    </source>
</evidence>
<feature type="non-terminal residue" evidence="12">
    <location>
        <position position="406"/>
    </location>
</feature>
<name>A0A7L1R1Q4_9PASS</name>
<evidence type="ECO:0000256" key="10">
    <source>
        <dbReference type="ARBA" id="ARBA00061930"/>
    </source>
</evidence>
<organism evidence="12 13">
    <name type="scientific">Cisticola juncidis</name>
    <dbReference type="NCBI Taxonomy" id="52622"/>
    <lineage>
        <taxon>Eukaryota</taxon>
        <taxon>Metazoa</taxon>
        <taxon>Chordata</taxon>
        <taxon>Craniata</taxon>
        <taxon>Vertebrata</taxon>
        <taxon>Euteleostomi</taxon>
        <taxon>Archelosauria</taxon>
        <taxon>Archosauria</taxon>
        <taxon>Dinosauria</taxon>
        <taxon>Saurischia</taxon>
        <taxon>Theropoda</taxon>
        <taxon>Coelurosauria</taxon>
        <taxon>Aves</taxon>
        <taxon>Neognathae</taxon>
        <taxon>Neoaves</taxon>
        <taxon>Telluraves</taxon>
        <taxon>Australaves</taxon>
        <taxon>Passeriformes</taxon>
        <taxon>Sylvioidea</taxon>
        <taxon>Cisticolidae</taxon>
        <taxon>Cisticola</taxon>
    </lineage>
</organism>
<dbReference type="Gene3D" id="1.20.58.480">
    <property type="match status" value="1"/>
</dbReference>
<dbReference type="PANTHER" id="PTHR10138">
    <property type="entry name" value="TRYPTOPHAN 2,3-DIOXYGENASE"/>
    <property type="match status" value="1"/>
</dbReference>